<dbReference type="InterPro" id="IPR050103">
    <property type="entry name" value="Class-III_PLP-dep_AT"/>
</dbReference>
<dbReference type="AlphaFoldDB" id="A0A8R1EDJ4"/>
<evidence type="ECO:0000313" key="4">
    <source>
        <dbReference type="EnsemblMetazoa" id="CJA32824.1"/>
    </source>
</evidence>
<dbReference type="GO" id="GO:0005737">
    <property type="term" value="C:cytoplasm"/>
    <property type="evidence" value="ECO:0007669"/>
    <property type="project" value="TreeGrafter"/>
</dbReference>
<protein>
    <recommendedName>
        <fullName evidence="3">Ornithine aminotransferase</fullName>
        <ecNumber evidence="3">2.6.1.13</ecNumber>
    </recommendedName>
</protein>
<evidence type="ECO:0000313" key="5">
    <source>
        <dbReference type="Proteomes" id="UP000005237"/>
    </source>
</evidence>
<dbReference type="SUPFAM" id="SSF53383">
    <property type="entry name" value="PLP-dependent transferases"/>
    <property type="match status" value="1"/>
</dbReference>
<reference evidence="4" key="2">
    <citation type="submission" date="2022-06" db="UniProtKB">
        <authorList>
            <consortium name="EnsemblMetazoa"/>
        </authorList>
    </citation>
    <scope>IDENTIFICATION</scope>
    <source>
        <strain evidence="4">DF5081</strain>
    </source>
</reference>
<comment type="catalytic activity">
    <reaction evidence="3">
        <text>a 2-oxocarboxylate + L-ornithine = L-glutamate 5-semialdehyde + an L-alpha-amino acid</text>
        <dbReference type="Rhea" id="RHEA:13877"/>
        <dbReference type="ChEBI" id="CHEBI:35179"/>
        <dbReference type="ChEBI" id="CHEBI:46911"/>
        <dbReference type="ChEBI" id="CHEBI:58066"/>
        <dbReference type="ChEBI" id="CHEBI:59869"/>
        <dbReference type="EC" id="2.6.1.13"/>
    </reaction>
</comment>
<proteinExistence type="inferred from homology"/>
<dbReference type="Proteomes" id="UP000005237">
    <property type="component" value="Unassembled WGS sequence"/>
</dbReference>
<dbReference type="GO" id="GO:0030170">
    <property type="term" value="F:pyridoxal phosphate binding"/>
    <property type="evidence" value="ECO:0007669"/>
    <property type="project" value="InterPro"/>
</dbReference>
<organism evidence="4 5">
    <name type="scientific">Caenorhabditis japonica</name>
    <dbReference type="NCBI Taxonomy" id="281687"/>
    <lineage>
        <taxon>Eukaryota</taxon>
        <taxon>Metazoa</taxon>
        <taxon>Ecdysozoa</taxon>
        <taxon>Nematoda</taxon>
        <taxon>Chromadorea</taxon>
        <taxon>Rhabditida</taxon>
        <taxon>Rhabditina</taxon>
        <taxon>Rhabditomorpha</taxon>
        <taxon>Rhabditoidea</taxon>
        <taxon>Rhabditidae</taxon>
        <taxon>Peloderinae</taxon>
        <taxon>Caenorhabditis</taxon>
    </lineage>
</organism>
<dbReference type="Gene3D" id="3.40.640.10">
    <property type="entry name" value="Type I PLP-dependent aspartate aminotransferase-like (Major domain)"/>
    <property type="match status" value="1"/>
</dbReference>
<dbReference type="GO" id="GO:0019544">
    <property type="term" value="P:L-arginine catabolic process to L-glutamate"/>
    <property type="evidence" value="ECO:0007669"/>
    <property type="project" value="TreeGrafter"/>
</dbReference>
<name>A0A8R1EDJ4_CAEJA</name>
<sequence>VMQDQAATLTLTSRAFYNNVLGEYEEYITKLFGYDKVLPMNTGVEACESAVKLARRWAYDVKGVKENEAVKN</sequence>
<comment type="similarity">
    <text evidence="2 3">Belongs to the class-III pyridoxal-phosphate-dependent aminotransferase family.</text>
</comment>
<evidence type="ECO:0000256" key="1">
    <source>
        <dbReference type="ARBA" id="ARBA00001933"/>
    </source>
</evidence>
<keyword evidence="3" id="KW-0032">Aminotransferase</keyword>
<dbReference type="InterPro" id="IPR005814">
    <property type="entry name" value="Aminotrans_3"/>
</dbReference>
<dbReference type="GO" id="GO:0010121">
    <property type="term" value="P:L-arginine catabolic process to proline via ornithine"/>
    <property type="evidence" value="ECO:0007669"/>
    <property type="project" value="TreeGrafter"/>
</dbReference>
<keyword evidence="3" id="KW-0663">Pyridoxal phosphate</keyword>
<accession>A0A8R1EDJ4</accession>
<dbReference type="PANTHER" id="PTHR11986">
    <property type="entry name" value="AMINOTRANSFERASE CLASS III"/>
    <property type="match status" value="1"/>
</dbReference>
<comment type="cofactor">
    <cofactor evidence="1 3">
        <name>pyridoxal 5'-phosphate</name>
        <dbReference type="ChEBI" id="CHEBI:597326"/>
    </cofactor>
</comment>
<dbReference type="InterPro" id="IPR015421">
    <property type="entry name" value="PyrdxlP-dep_Trfase_major"/>
</dbReference>
<dbReference type="GO" id="GO:0042802">
    <property type="term" value="F:identical protein binding"/>
    <property type="evidence" value="ECO:0007669"/>
    <property type="project" value="TreeGrafter"/>
</dbReference>
<keyword evidence="3" id="KW-0808">Transferase</keyword>
<dbReference type="EC" id="2.6.1.13" evidence="3"/>
<evidence type="ECO:0000256" key="2">
    <source>
        <dbReference type="ARBA" id="ARBA00008954"/>
    </source>
</evidence>
<dbReference type="InterPro" id="IPR015424">
    <property type="entry name" value="PyrdxlP-dep_Trfase"/>
</dbReference>
<reference evidence="5" key="1">
    <citation type="submission" date="2010-08" db="EMBL/GenBank/DDBJ databases">
        <authorList>
            <consortium name="Caenorhabditis japonica Sequencing Consortium"/>
            <person name="Wilson R.K."/>
        </authorList>
    </citation>
    <scope>NUCLEOTIDE SEQUENCE [LARGE SCALE GENOMIC DNA]</scope>
    <source>
        <strain evidence="5">DF5081</strain>
    </source>
</reference>
<evidence type="ECO:0000256" key="3">
    <source>
        <dbReference type="RuleBase" id="RU365036"/>
    </source>
</evidence>
<comment type="pathway">
    <text evidence="3">Amino-acid biosynthesis; L-proline biosynthesis; L-glutamate 5-semialdehyde from L-ornithine: step 1/1.</text>
</comment>
<dbReference type="Pfam" id="PF00202">
    <property type="entry name" value="Aminotran_3"/>
    <property type="match status" value="1"/>
</dbReference>
<dbReference type="EnsemblMetazoa" id="CJA32824.1">
    <property type="protein sequence ID" value="CJA32824.1"/>
    <property type="gene ID" value="WBGene00208671"/>
</dbReference>
<dbReference type="PANTHER" id="PTHR11986:SF18">
    <property type="entry name" value="ORNITHINE AMINOTRANSFERASE, MITOCHONDRIAL"/>
    <property type="match status" value="1"/>
</dbReference>
<dbReference type="GO" id="GO:0004587">
    <property type="term" value="F:ornithine aminotransferase activity"/>
    <property type="evidence" value="ECO:0007669"/>
    <property type="project" value="UniProtKB-EC"/>
</dbReference>
<keyword evidence="5" id="KW-1185">Reference proteome</keyword>